<feature type="signal peptide" evidence="4">
    <location>
        <begin position="1"/>
        <end position="24"/>
    </location>
</feature>
<sequence>MNHRMLTNILTILAVSCQIDMTMSFVSNRATPASTSFLMAKNQAGKGFGKQPETVEKSVESGSPAPPTRQRQSSSSAAFTSVDGGSGAIPTMSTSTSSKSGNVEDRTGSILREKYGLRTREEQEAEELKQKQVLEQKKKLREWKKLADEGQDFDLFEIIPDPILIFLDKFLKLGASVSTVLFVLAGFLISIEAGSKAFAHPLPLALDNFISNVIEPNFTPGLGVLLAFSVGLGVFASLQINSAASTYREDK</sequence>
<dbReference type="Proteomes" id="UP000095751">
    <property type="component" value="Unassembled WGS sequence"/>
</dbReference>
<evidence type="ECO:0000313" key="6">
    <source>
        <dbReference type="Proteomes" id="UP000095751"/>
    </source>
</evidence>
<proteinExistence type="predicted"/>
<evidence type="ECO:0000313" key="5">
    <source>
        <dbReference type="EMBL" id="OEU13675.1"/>
    </source>
</evidence>
<keyword evidence="4" id="KW-0732">Signal</keyword>
<dbReference type="AlphaFoldDB" id="A0A1E7F6N5"/>
<name>A0A1E7F6N5_9STRA</name>
<dbReference type="PROSITE" id="PS51257">
    <property type="entry name" value="PROKAR_LIPOPROTEIN"/>
    <property type="match status" value="1"/>
</dbReference>
<feature type="chain" id="PRO_5009192734" evidence="4">
    <location>
        <begin position="25"/>
        <end position="251"/>
    </location>
</feature>
<gene>
    <name evidence="5" type="ORF">FRACYDRAFT_262349</name>
</gene>
<feature type="compositionally biased region" description="Polar residues" evidence="2">
    <location>
        <begin position="91"/>
        <end position="101"/>
    </location>
</feature>
<evidence type="ECO:0000256" key="2">
    <source>
        <dbReference type="SAM" id="MobiDB-lite"/>
    </source>
</evidence>
<reference evidence="5 6" key="1">
    <citation type="submission" date="2016-09" db="EMBL/GenBank/DDBJ databases">
        <title>Extensive genetic diversity and differential bi-allelic expression allows diatom success in the polar Southern Ocean.</title>
        <authorList>
            <consortium name="DOE Joint Genome Institute"/>
            <person name="Mock T."/>
            <person name="Otillar R.P."/>
            <person name="Strauss J."/>
            <person name="Dupont C."/>
            <person name="Frickenhaus S."/>
            <person name="Maumus F."/>
            <person name="Mcmullan M."/>
            <person name="Sanges R."/>
            <person name="Schmutz J."/>
            <person name="Toseland A."/>
            <person name="Valas R."/>
            <person name="Veluchamy A."/>
            <person name="Ward B.J."/>
            <person name="Allen A."/>
            <person name="Barry K."/>
            <person name="Falciatore A."/>
            <person name="Ferrante M."/>
            <person name="Fortunato A.E."/>
            <person name="Gloeckner G."/>
            <person name="Gruber A."/>
            <person name="Hipkin R."/>
            <person name="Janech M."/>
            <person name="Kroth P."/>
            <person name="Leese F."/>
            <person name="Lindquist E."/>
            <person name="Lyon B.R."/>
            <person name="Martin J."/>
            <person name="Mayer C."/>
            <person name="Parker M."/>
            <person name="Quesneville H."/>
            <person name="Raymond J."/>
            <person name="Uhlig C."/>
            <person name="Valentin K.U."/>
            <person name="Worden A.Z."/>
            <person name="Armbrust E.V."/>
            <person name="Bowler C."/>
            <person name="Green B."/>
            <person name="Moulton V."/>
            <person name="Van Oosterhout C."/>
            <person name="Grigoriev I."/>
        </authorList>
    </citation>
    <scope>NUCLEOTIDE SEQUENCE [LARGE SCALE GENOMIC DNA]</scope>
    <source>
        <strain evidence="5 6">CCMP1102</strain>
    </source>
</reference>
<evidence type="ECO:0000256" key="4">
    <source>
        <dbReference type="SAM" id="SignalP"/>
    </source>
</evidence>
<keyword evidence="1" id="KW-0175">Coiled coil</keyword>
<feature type="transmembrane region" description="Helical" evidence="3">
    <location>
        <begin position="173"/>
        <end position="198"/>
    </location>
</feature>
<organism evidence="5 6">
    <name type="scientific">Fragilariopsis cylindrus CCMP1102</name>
    <dbReference type="NCBI Taxonomy" id="635003"/>
    <lineage>
        <taxon>Eukaryota</taxon>
        <taxon>Sar</taxon>
        <taxon>Stramenopiles</taxon>
        <taxon>Ochrophyta</taxon>
        <taxon>Bacillariophyta</taxon>
        <taxon>Bacillariophyceae</taxon>
        <taxon>Bacillariophycidae</taxon>
        <taxon>Bacillariales</taxon>
        <taxon>Bacillariaceae</taxon>
        <taxon>Fragilariopsis</taxon>
    </lineage>
</organism>
<dbReference type="KEGG" id="fcy:FRACYDRAFT_262349"/>
<keyword evidence="6" id="KW-1185">Reference proteome</keyword>
<feature type="coiled-coil region" evidence="1">
    <location>
        <begin position="111"/>
        <end position="138"/>
    </location>
</feature>
<keyword evidence="3" id="KW-0812">Transmembrane</keyword>
<feature type="compositionally biased region" description="Polar residues" evidence="2">
    <location>
        <begin position="69"/>
        <end position="79"/>
    </location>
</feature>
<dbReference type="InParanoid" id="A0A1E7F6N5"/>
<evidence type="ECO:0000256" key="1">
    <source>
        <dbReference type="SAM" id="Coils"/>
    </source>
</evidence>
<protein>
    <submittedName>
        <fullName evidence="5">Uncharacterized protein</fullName>
    </submittedName>
</protein>
<dbReference type="OrthoDB" id="204261at2759"/>
<feature type="transmembrane region" description="Helical" evidence="3">
    <location>
        <begin position="218"/>
        <end position="238"/>
    </location>
</feature>
<keyword evidence="3" id="KW-1133">Transmembrane helix</keyword>
<accession>A0A1E7F6N5</accession>
<dbReference type="EMBL" id="KV784361">
    <property type="protein sequence ID" value="OEU13675.1"/>
    <property type="molecule type" value="Genomic_DNA"/>
</dbReference>
<evidence type="ECO:0000256" key="3">
    <source>
        <dbReference type="SAM" id="Phobius"/>
    </source>
</evidence>
<feature type="region of interest" description="Disordered" evidence="2">
    <location>
        <begin position="45"/>
        <end position="105"/>
    </location>
</feature>
<keyword evidence="3" id="KW-0472">Membrane</keyword>